<dbReference type="GO" id="GO:0045892">
    <property type="term" value="P:negative regulation of DNA-templated transcription"/>
    <property type="evidence" value="ECO:0007669"/>
    <property type="project" value="UniProtKB-UniRule"/>
</dbReference>
<evidence type="ECO:0000313" key="10">
    <source>
        <dbReference type="Proteomes" id="UP001231189"/>
    </source>
</evidence>
<gene>
    <name evidence="9" type="ORF">QYE76_014019</name>
</gene>
<keyword evidence="2 6" id="KW-0678">Repressor</keyword>
<dbReference type="PANTHER" id="PTHR33057:SF229">
    <property type="entry name" value="TRANSCRIPTION REPRESSOR"/>
    <property type="match status" value="1"/>
</dbReference>
<evidence type="ECO:0000256" key="5">
    <source>
        <dbReference type="ARBA" id="ARBA00023242"/>
    </source>
</evidence>
<keyword evidence="5 6" id="KW-0539">Nucleus</keyword>
<evidence type="ECO:0000256" key="6">
    <source>
        <dbReference type="RuleBase" id="RU367028"/>
    </source>
</evidence>
<comment type="subcellular location">
    <subcellularLocation>
        <location evidence="1 6">Nucleus</location>
    </subcellularLocation>
</comment>
<feature type="compositionally biased region" description="Basic and acidic residues" evidence="7">
    <location>
        <begin position="242"/>
        <end position="253"/>
    </location>
</feature>
<keyword evidence="3 6" id="KW-0805">Transcription regulation</keyword>
<sequence>MAQQRKFRLCDMLPNFWFYKLRDMGAQGRGGLRRSASARCYREVPLQPSWNRGSSERWNREVDVQQPRPSLSSREVDNQQEEPVTPTKGSPLCPLPRRASYYYSTRDRVVPRTPGPKDAQSPARSSRRRNRAGHSPEGGTQVSAPVPVHGKEPALDTPGSSCRRRDMSIKNDGGEPWRPTVTGPPDGGLDVKVITSESEIIIDLPNVDTPGRRLRPILTRPARRQPEPHEPVGSHVDLADVTVRDKDSPERKLNPIVASPARQQAQSNEPDGGHADLADVTARASSAAEKSGVSKPSRSSASSSSGHRCLKTRVKGPRLAATARRGKPPARNRMSPVIAESYPVVMVTRDPRTDFRESMEEMISAKGIRDAGDLEDLLACYLSLNDAEHHDLIIEVFEQIWMSLANAKP</sequence>
<evidence type="ECO:0000256" key="4">
    <source>
        <dbReference type="ARBA" id="ARBA00023163"/>
    </source>
</evidence>
<reference evidence="9" key="1">
    <citation type="submission" date="2023-07" db="EMBL/GenBank/DDBJ databases">
        <title>A chromosome-level genome assembly of Lolium multiflorum.</title>
        <authorList>
            <person name="Chen Y."/>
            <person name="Copetti D."/>
            <person name="Kolliker R."/>
            <person name="Studer B."/>
        </authorList>
    </citation>
    <scope>NUCLEOTIDE SEQUENCE</scope>
    <source>
        <strain evidence="9">02402/16</strain>
        <tissue evidence="9">Leaf</tissue>
    </source>
</reference>
<evidence type="ECO:0000256" key="7">
    <source>
        <dbReference type="SAM" id="MobiDB-lite"/>
    </source>
</evidence>
<dbReference type="PANTHER" id="PTHR33057">
    <property type="entry name" value="TRANSCRIPTION REPRESSOR OFP7-RELATED"/>
    <property type="match status" value="1"/>
</dbReference>
<dbReference type="PROSITE" id="PS51754">
    <property type="entry name" value="OVATE"/>
    <property type="match status" value="1"/>
</dbReference>
<evidence type="ECO:0000259" key="8">
    <source>
        <dbReference type="PROSITE" id="PS51754"/>
    </source>
</evidence>
<dbReference type="Pfam" id="PF04844">
    <property type="entry name" value="Ovate"/>
    <property type="match status" value="1"/>
</dbReference>
<dbReference type="InterPro" id="IPR038933">
    <property type="entry name" value="Ovate"/>
</dbReference>
<comment type="function">
    <text evidence="6">Transcriptional repressor that regulates multiple aspects of plant growth and development.</text>
</comment>
<dbReference type="GO" id="GO:0003677">
    <property type="term" value="F:DNA binding"/>
    <property type="evidence" value="ECO:0007669"/>
    <property type="project" value="InterPro"/>
</dbReference>
<dbReference type="EMBL" id="JAUUTY010000001">
    <property type="protein sequence ID" value="KAK1697322.1"/>
    <property type="molecule type" value="Genomic_DNA"/>
</dbReference>
<comment type="caution">
    <text evidence="9">The sequence shown here is derived from an EMBL/GenBank/DDBJ whole genome shotgun (WGS) entry which is preliminary data.</text>
</comment>
<feature type="compositionally biased region" description="Basic and acidic residues" evidence="7">
    <location>
        <begin position="163"/>
        <end position="175"/>
    </location>
</feature>
<feature type="region of interest" description="Disordered" evidence="7">
    <location>
        <begin position="51"/>
        <end position="188"/>
    </location>
</feature>
<feature type="domain" description="OVATE" evidence="8">
    <location>
        <begin position="344"/>
        <end position="403"/>
    </location>
</feature>
<name>A0AAD8X7R9_LOLMU</name>
<protein>
    <recommendedName>
        <fullName evidence="6">Transcription repressor</fullName>
    </recommendedName>
    <alternativeName>
        <fullName evidence="6">Ovate family protein</fullName>
    </alternativeName>
</protein>
<dbReference type="GO" id="GO:0005634">
    <property type="term" value="C:nucleus"/>
    <property type="evidence" value="ECO:0007669"/>
    <property type="project" value="UniProtKB-SubCell"/>
</dbReference>
<dbReference type="InterPro" id="IPR025830">
    <property type="entry name" value="DNA_bnd_dom_ovate"/>
</dbReference>
<dbReference type="Pfam" id="PF13724">
    <property type="entry name" value="DNA_binding_2"/>
    <property type="match status" value="1"/>
</dbReference>
<organism evidence="9 10">
    <name type="scientific">Lolium multiflorum</name>
    <name type="common">Italian ryegrass</name>
    <name type="synonym">Lolium perenne subsp. multiflorum</name>
    <dbReference type="NCBI Taxonomy" id="4521"/>
    <lineage>
        <taxon>Eukaryota</taxon>
        <taxon>Viridiplantae</taxon>
        <taxon>Streptophyta</taxon>
        <taxon>Embryophyta</taxon>
        <taxon>Tracheophyta</taxon>
        <taxon>Spermatophyta</taxon>
        <taxon>Magnoliopsida</taxon>
        <taxon>Liliopsida</taxon>
        <taxon>Poales</taxon>
        <taxon>Poaceae</taxon>
        <taxon>BOP clade</taxon>
        <taxon>Pooideae</taxon>
        <taxon>Poodae</taxon>
        <taxon>Poeae</taxon>
        <taxon>Poeae Chloroplast Group 2 (Poeae type)</taxon>
        <taxon>Loliodinae</taxon>
        <taxon>Loliinae</taxon>
        <taxon>Lolium</taxon>
    </lineage>
</organism>
<accession>A0AAD8X7R9</accession>
<evidence type="ECO:0000256" key="1">
    <source>
        <dbReference type="ARBA" id="ARBA00004123"/>
    </source>
</evidence>
<feature type="region of interest" description="Disordered" evidence="7">
    <location>
        <begin position="219"/>
        <end position="333"/>
    </location>
</feature>
<keyword evidence="4 6" id="KW-0804">Transcription</keyword>
<proteinExistence type="predicted"/>
<feature type="compositionally biased region" description="Low complexity" evidence="7">
    <location>
        <begin position="291"/>
        <end position="305"/>
    </location>
</feature>
<evidence type="ECO:0000256" key="2">
    <source>
        <dbReference type="ARBA" id="ARBA00022491"/>
    </source>
</evidence>
<keyword evidence="10" id="KW-1185">Reference proteome</keyword>
<dbReference type="AlphaFoldDB" id="A0AAD8X7R9"/>
<dbReference type="InterPro" id="IPR006458">
    <property type="entry name" value="Ovate_C"/>
</dbReference>
<dbReference type="NCBIfam" id="TIGR01568">
    <property type="entry name" value="A_thal_3678"/>
    <property type="match status" value="1"/>
</dbReference>
<evidence type="ECO:0000313" key="9">
    <source>
        <dbReference type="EMBL" id="KAK1697322.1"/>
    </source>
</evidence>
<evidence type="ECO:0000256" key="3">
    <source>
        <dbReference type="ARBA" id="ARBA00023015"/>
    </source>
</evidence>
<feature type="compositionally biased region" description="Basic and acidic residues" evidence="7">
    <location>
        <begin position="54"/>
        <end position="63"/>
    </location>
</feature>
<dbReference type="Proteomes" id="UP001231189">
    <property type="component" value="Unassembled WGS sequence"/>
</dbReference>